<accession>A0ABQ9Z8S5</accession>
<dbReference type="PROSITE" id="PS51257">
    <property type="entry name" value="PROKAR_LIPOPROTEIN"/>
    <property type="match status" value="1"/>
</dbReference>
<keyword evidence="2" id="KW-1185">Reference proteome</keyword>
<protein>
    <submittedName>
        <fullName evidence="1">Uncharacterized protein</fullName>
    </submittedName>
</protein>
<proteinExistence type="predicted"/>
<name>A0ABQ9Z8S5_9CRUS</name>
<dbReference type="Proteomes" id="UP001234178">
    <property type="component" value="Unassembled WGS sequence"/>
</dbReference>
<reference evidence="1 2" key="1">
    <citation type="journal article" date="2023" name="Nucleic Acids Res.">
        <title>The hologenome of Daphnia magna reveals possible DNA methylation and microbiome-mediated evolution of the host genome.</title>
        <authorList>
            <person name="Chaturvedi A."/>
            <person name="Li X."/>
            <person name="Dhandapani V."/>
            <person name="Marshall H."/>
            <person name="Kissane S."/>
            <person name="Cuenca-Cambronero M."/>
            <person name="Asole G."/>
            <person name="Calvet F."/>
            <person name="Ruiz-Romero M."/>
            <person name="Marangio P."/>
            <person name="Guigo R."/>
            <person name="Rago D."/>
            <person name="Mirbahai L."/>
            <person name="Eastwood N."/>
            <person name="Colbourne J.K."/>
            <person name="Zhou J."/>
            <person name="Mallon E."/>
            <person name="Orsini L."/>
        </authorList>
    </citation>
    <scope>NUCLEOTIDE SEQUENCE [LARGE SCALE GENOMIC DNA]</scope>
    <source>
        <strain evidence="1">LRV0_1</strain>
    </source>
</reference>
<dbReference type="EMBL" id="JAOYFB010000003">
    <property type="protein sequence ID" value="KAK4009304.1"/>
    <property type="molecule type" value="Genomic_DNA"/>
</dbReference>
<sequence>MRKKMTNSPIAKSAELEDDNRLDGAFVFNVVSLACNTPKLTCSTGPPKYVYILKKKCINEKNKKLLPNAVPTIFQLPTKATNVRGETITTPFSNVTGQSCQQLEPHRSDAQNSTVFDHPEDNHYEQDLYSNYRSSTPASNHNSGFLDEEVVSLINSARNDNVMKEVDAIGSPRSSAAFDINYTLCAGPQTVPGLV</sequence>
<evidence type="ECO:0000313" key="2">
    <source>
        <dbReference type="Proteomes" id="UP001234178"/>
    </source>
</evidence>
<organism evidence="1 2">
    <name type="scientific">Daphnia magna</name>
    <dbReference type="NCBI Taxonomy" id="35525"/>
    <lineage>
        <taxon>Eukaryota</taxon>
        <taxon>Metazoa</taxon>
        <taxon>Ecdysozoa</taxon>
        <taxon>Arthropoda</taxon>
        <taxon>Crustacea</taxon>
        <taxon>Branchiopoda</taxon>
        <taxon>Diplostraca</taxon>
        <taxon>Cladocera</taxon>
        <taxon>Anomopoda</taxon>
        <taxon>Daphniidae</taxon>
        <taxon>Daphnia</taxon>
    </lineage>
</organism>
<gene>
    <name evidence="1" type="ORF">OUZ56_018421</name>
</gene>
<evidence type="ECO:0000313" key="1">
    <source>
        <dbReference type="EMBL" id="KAK4009304.1"/>
    </source>
</evidence>
<comment type="caution">
    <text evidence="1">The sequence shown here is derived from an EMBL/GenBank/DDBJ whole genome shotgun (WGS) entry which is preliminary data.</text>
</comment>